<evidence type="ECO:0000259" key="3">
    <source>
        <dbReference type="PROSITE" id="PS50048"/>
    </source>
</evidence>
<accession>A0A9P4WKF0</accession>
<dbReference type="PANTHER" id="PTHR35392">
    <property type="entry name" value="ZN(II)2CYS6 TRANSCRIPTION FACTOR (EUROFUNG)-RELATED-RELATED"/>
    <property type="match status" value="1"/>
</dbReference>
<dbReference type="InterPro" id="IPR001138">
    <property type="entry name" value="Zn2Cys6_DnaBD"/>
</dbReference>
<evidence type="ECO:0000256" key="2">
    <source>
        <dbReference type="SAM" id="MobiDB-lite"/>
    </source>
</evidence>
<keyword evidence="5" id="KW-1185">Reference proteome</keyword>
<feature type="region of interest" description="Disordered" evidence="2">
    <location>
        <begin position="312"/>
        <end position="339"/>
    </location>
</feature>
<feature type="compositionally biased region" description="Polar residues" evidence="2">
    <location>
        <begin position="241"/>
        <end position="251"/>
    </location>
</feature>
<proteinExistence type="predicted"/>
<dbReference type="InterPro" id="IPR036864">
    <property type="entry name" value="Zn2-C6_fun-type_DNA-bd_sf"/>
</dbReference>
<evidence type="ECO:0000313" key="5">
    <source>
        <dbReference type="Proteomes" id="UP000758155"/>
    </source>
</evidence>
<reference evidence="4" key="1">
    <citation type="submission" date="2019-04" db="EMBL/GenBank/DDBJ databases">
        <title>Sequencing of skin fungus with MAO and IRED activity.</title>
        <authorList>
            <person name="Marsaioli A.J."/>
            <person name="Bonatto J.M.C."/>
            <person name="Reis Junior O."/>
        </authorList>
    </citation>
    <scope>NUCLEOTIDE SEQUENCE</scope>
    <source>
        <strain evidence="4">28M1</strain>
    </source>
</reference>
<name>A0A9P4WKF0_9PLEO</name>
<dbReference type="Pfam" id="PF00172">
    <property type="entry name" value="Zn_clus"/>
    <property type="match status" value="1"/>
</dbReference>
<dbReference type="InterPro" id="IPR052973">
    <property type="entry name" value="Fungal_sec-metab_reg_TF"/>
</dbReference>
<dbReference type="EMBL" id="SWKV01000065">
    <property type="protein sequence ID" value="KAF3034686.1"/>
    <property type="molecule type" value="Genomic_DNA"/>
</dbReference>
<sequence>MSYNYTGTPLEEWQDFVLWDEDSYNKPTANRGSTHLGYLGIGVSGTESPYVTSAPPSNYDGPSSYDYNVSAPPSIIGESSSYGQFYGTSPTVSSTATSPLVGRDDGRYFGSFGACDTFLSPLRETTESPLIDTTRERIIDSTSSLAMTSGQIFNPHLASSFQAFSGRDMVASQILTSNTGTWAEPSFLGESIAEGDENSTAALTAPIPIIRAQTQSVNGSFDSYDPLRYPIDHPTRAITIPQPSTSRNAATARSRFAPPMLSTSPIQRRPRSATLSRSSSRTEHRKGRTSPSPTSVQSFGFVTMQMDSQSGRMAASTTPDGPHTRVAKGRKKGLDPTQRKEAALMRIIGSCSNCRKRKEKCDSGTPCKSCLKHYKGDLINHPCRNHALANLSEAFLSNRHSWHPTNRTLQDCMRTIDYKISTDITYKIPLHFGFGLPMSLEVHPVLVNHQLPCAHEHLVYSWPPESSAPATHTQFVLPALLTSSTLSSLEQTLDAHLEHLVMSEFKAFPPYLSPLRILHKTYTFFRSLPKNSESAQLLLQALKLLVLVHVGGDITLPKQAESDSLQQLVRCTMSISEDCRPSPCLIRSQFGAVMPKFAGRLMKEVLSTLERILFSRNGDHWPIALATLIVVFMTIESIQYHAAKLPYHDAYDNNRAGTPGDSFDADDSAVSTILTSYGACFEACHTRLRPDWEGDLATASGRGTSADQFVKSVREAIAKDGVEGYLQGKVDEKRFDEEDMGFFFDRLVAKLLLLES</sequence>
<dbReference type="SUPFAM" id="SSF57701">
    <property type="entry name" value="Zn2/Cys6 DNA-binding domain"/>
    <property type="match status" value="1"/>
</dbReference>
<dbReference type="OrthoDB" id="3921198at2759"/>
<dbReference type="CDD" id="cd00067">
    <property type="entry name" value="GAL4"/>
    <property type="match status" value="1"/>
</dbReference>
<dbReference type="Proteomes" id="UP000758155">
    <property type="component" value="Unassembled WGS sequence"/>
</dbReference>
<dbReference type="PROSITE" id="PS50048">
    <property type="entry name" value="ZN2_CY6_FUNGAL_2"/>
    <property type="match status" value="1"/>
</dbReference>
<feature type="region of interest" description="Disordered" evidence="2">
    <location>
        <begin position="235"/>
        <end position="297"/>
    </location>
</feature>
<evidence type="ECO:0000313" key="4">
    <source>
        <dbReference type="EMBL" id="KAF3034686.1"/>
    </source>
</evidence>
<protein>
    <recommendedName>
        <fullName evidence="3">Zn(2)-C6 fungal-type domain-containing protein</fullName>
    </recommendedName>
</protein>
<feature type="domain" description="Zn(2)-C6 fungal-type" evidence="3">
    <location>
        <begin position="350"/>
        <end position="385"/>
    </location>
</feature>
<keyword evidence="1" id="KW-0539">Nucleus</keyword>
<organism evidence="4 5">
    <name type="scientific">Didymella heteroderae</name>
    <dbReference type="NCBI Taxonomy" id="1769908"/>
    <lineage>
        <taxon>Eukaryota</taxon>
        <taxon>Fungi</taxon>
        <taxon>Dikarya</taxon>
        <taxon>Ascomycota</taxon>
        <taxon>Pezizomycotina</taxon>
        <taxon>Dothideomycetes</taxon>
        <taxon>Pleosporomycetidae</taxon>
        <taxon>Pleosporales</taxon>
        <taxon>Pleosporineae</taxon>
        <taxon>Didymellaceae</taxon>
        <taxon>Didymella</taxon>
    </lineage>
</organism>
<dbReference type="GO" id="GO:0008270">
    <property type="term" value="F:zinc ion binding"/>
    <property type="evidence" value="ECO:0007669"/>
    <property type="project" value="InterPro"/>
</dbReference>
<dbReference type="Gene3D" id="4.10.240.10">
    <property type="entry name" value="Zn(2)-C6 fungal-type DNA-binding domain"/>
    <property type="match status" value="1"/>
</dbReference>
<comment type="caution">
    <text evidence="4">The sequence shown here is derived from an EMBL/GenBank/DDBJ whole genome shotgun (WGS) entry which is preliminary data.</text>
</comment>
<gene>
    <name evidence="4" type="ORF">E8E12_004374</name>
</gene>
<dbReference type="PANTHER" id="PTHR35392:SF1">
    <property type="entry name" value="ZN(II)2CYS6 TRANSCRIPTION FACTOR (EUROFUNG)"/>
    <property type="match status" value="1"/>
</dbReference>
<dbReference type="AlphaFoldDB" id="A0A9P4WKF0"/>
<evidence type="ECO:0000256" key="1">
    <source>
        <dbReference type="ARBA" id="ARBA00023242"/>
    </source>
</evidence>
<dbReference type="SMART" id="SM00066">
    <property type="entry name" value="GAL4"/>
    <property type="match status" value="1"/>
</dbReference>
<dbReference type="GO" id="GO:0000981">
    <property type="term" value="F:DNA-binding transcription factor activity, RNA polymerase II-specific"/>
    <property type="evidence" value="ECO:0007669"/>
    <property type="project" value="InterPro"/>
</dbReference>